<evidence type="ECO:0000313" key="1">
    <source>
        <dbReference type="EMBL" id="OBR36443.1"/>
    </source>
</evidence>
<keyword evidence="2" id="KW-1185">Reference proteome</keyword>
<dbReference type="KEGG" id="mart:BTR34_12495"/>
<dbReference type="STRING" id="1836467.BTR34_12495"/>
<organism evidence="1 2">
    <name type="scientific">Maribacter hydrothermalis</name>
    <dbReference type="NCBI Taxonomy" id="1836467"/>
    <lineage>
        <taxon>Bacteria</taxon>
        <taxon>Pseudomonadati</taxon>
        <taxon>Bacteroidota</taxon>
        <taxon>Flavobacteriia</taxon>
        <taxon>Flavobacteriales</taxon>
        <taxon>Flavobacteriaceae</taxon>
        <taxon>Maribacter</taxon>
    </lineage>
</organism>
<protein>
    <submittedName>
        <fullName evidence="1">Uncharacterized protein</fullName>
    </submittedName>
</protein>
<comment type="caution">
    <text evidence="1">The sequence shown here is derived from an EMBL/GenBank/DDBJ whole genome shotgun (WGS) entry which is preliminary data.</text>
</comment>
<evidence type="ECO:0000313" key="2">
    <source>
        <dbReference type="Proteomes" id="UP000092164"/>
    </source>
</evidence>
<dbReference type="Proteomes" id="UP000092164">
    <property type="component" value="Unassembled WGS sequence"/>
</dbReference>
<accession>A0A1B7Z151</accession>
<sequence>MNITHIFVKGIFLTHLLVSFSLVEINNPDLKISIFQEGLLSKEPALGVWNYTMTNVDSVYDHGVLFVTKNENTYDIAVKFSNGILNGQDVVVKNNKVNFNINIAGLERVSFVLMIEGDKIMGESYSEKGSSAILGERQHPER</sequence>
<reference evidence="2" key="1">
    <citation type="submission" date="2016-06" db="EMBL/GenBank/DDBJ databases">
        <authorList>
            <person name="Zhan P."/>
        </authorList>
    </citation>
    <scope>NUCLEOTIDE SEQUENCE [LARGE SCALE GENOMIC DNA]</scope>
    <source>
        <strain evidence="2">T28</strain>
    </source>
</reference>
<dbReference type="AlphaFoldDB" id="A0A1B7Z151"/>
<gene>
    <name evidence="1" type="ORF">A9200_08390</name>
</gene>
<dbReference type="EMBL" id="LZFP01000045">
    <property type="protein sequence ID" value="OBR36443.1"/>
    <property type="molecule type" value="Genomic_DNA"/>
</dbReference>
<proteinExistence type="predicted"/>
<name>A0A1B7Z151_9FLAO</name>